<name>A0A7V8NUI8_9BACT</name>
<organism evidence="3 4">
    <name type="scientific">Candidatus Acidiferrum panamense</name>
    <dbReference type="NCBI Taxonomy" id="2741543"/>
    <lineage>
        <taxon>Bacteria</taxon>
        <taxon>Pseudomonadati</taxon>
        <taxon>Acidobacteriota</taxon>
        <taxon>Terriglobia</taxon>
        <taxon>Candidatus Acidiferrales</taxon>
        <taxon>Candidatus Acidiferrum</taxon>
    </lineage>
</organism>
<gene>
    <name evidence="3" type="ORF">HRJ53_22590</name>
</gene>
<keyword evidence="4" id="KW-1185">Reference proteome</keyword>
<dbReference type="Gene3D" id="3.40.109.10">
    <property type="entry name" value="NADH Oxidase"/>
    <property type="match status" value="2"/>
</dbReference>
<dbReference type="CDD" id="cd02142">
    <property type="entry name" value="McbC_SagB-like_oxidoreductase"/>
    <property type="match status" value="2"/>
</dbReference>
<dbReference type="PANTHER" id="PTHR42741">
    <property type="entry name" value="NITROREDUCTASE FAMILY PROTEIN"/>
    <property type="match status" value="1"/>
</dbReference>
<dbReference type="NCBIfam" id="TIGR03605">
    <property type="entry name" value="antibiot_sagB"/>
    <property type="match status" value="1"/>
</dbReference>
<reference evidence="3" key="1">
    <citation type="submission" date="2020-06" db="EMBL/GenBank/DDBJ databases">
        <title>Legume-microbial interactions unlock mineral nutrients during tropical forest succession.</title>
        <authorList>
            <person name="Epihov D.Z."/>
        </authorList>
    </citation>
    <scope>NUCLEOTIDE SEQUENCE [LARGE SCALE GENOMIC DNA]</scope>
    <source>
        <strain evidence="3">Pan2503</strain>
    </source>
</reference>
<dbReference type="SUPFAM" id="SSF55469">
    <property type="entry name" value="FMN-dependent nitroreductase-like"/>
    <property type="match status" value="2"/>
</dbReference>
<dbReference type="EMBL" id="JACDQQ010002181">
    <property type="protein sequence ID" value="MBA0087784.1"/>
    <property type="molecule type" value="Genomic_DNA"/>
</dbReference>
<dbReference type="AlphaFoldDB" id="A0A7V8NUI8"/>
<feature type="region of interest" description="Disordered" evidence="1">
    <location>
        <begin position="273"/>
        <end position="292"/>
    </location>
</feature>
<dbReference type="Pfam" id="PF00881">
    <property type="entry name" value="Nitroreductase"/>
    <property type="match status" value="1"/>
</dbReference>
<sequence length="615" mass="68254">MTRFLIRALADLEGSGVNEETERLFAYHHATKHSYHSVRTNAHFLDWRNQPDPFRTYEGASLIKLPSESGFPMAGTFATMAALAKGTRTDRGSKFQEVQLDMAWLSRLLWHSMAISAWKKVSRTSDRYSLRVNPSSGNLHPTETYLALLGFAGIDDGLYHYRPDLHALELRGSGNWTEQIARALVLPWATESSLIVGLTSIFWREAWKYRDRAYRYCCHDLGHAIMSLLLATCALGMPGGVVAHFSDLRLTKALGLAESDEAPMAFLVFPPESPSTSGRLTSPPQQELGGVPNELSLDEVPYDLLLGMHRSTILSDAVEPLPRVSPANVDSAQEHPPLRDPAPDVPLGPTVRRRRSALDFDPRTPPMERQQVEQLLDFATRDWPTDWRGNFGGETTSAERGADFVTPYLYVHRVRDCEPGVHRWDKSSRRLVQLHCGNVERVAAYLSLEQALAGNACFAVSMIADLTVASRVFGNRGYRYVHFEAGAIGQRLYVGAEALGWSATGIGAFYDDDVHRYLGFLEEGEAPVGASLRAAEQAALVMLGSPSSRVAAQDQDWREPAPVISESGEEHLSGPPQFRKNEEGASPRKDPRTLPRQVVYHFAVGRAIPDPRLEA</sequence>
<dbReference type="GO" id="GO:0016491">
    <property type="term" value="F:oxidoreductase activity"/>
    <property type="evidence" value="ECO:0007669"/>
    <property type="project" value="InterPro"/>
</dbReference>
<proteinExistence type="predicted"/>
<feature type="region of interest" description="Disordered" evidence="1">
    <location>
        <begin position="324"/>
        <end position="350"/>
    </location>
</feature>
<protein>
    <submittedName>
        <fullName evidence="3">SagB/ThcOx family dehydrogenase</fullName>
    </submittedName>
</protein>
<feature type="compositionally biased region" description="Basic and acidic residues" evidence="1">
    <location>
        <begin position="332"/>
        <end position="342"/>
    </location>
</feature>
<comment type="caution">
    <text evidence="3">The sequence shown here is derived from an EMBL/GenBank/DDBJ whole genome shotgun (WGS) entry which is preliminary data.</text>
</comment>
<feature type="domain" description="Nitroreductase" evidence="2">
    <location>
        <begin position="448"/>
        <end position="521"/>
    </location>
</feature>
<feature type="compositionally biased region" description="Polar residues" evidence="1">
    <location>
        <begin position="274"/>
        <end position="285"/>
    </location>
</feature>
<evidence type="ECO:0000313" key="4">
    <source>
        <dbReference type="Proteomes" id="UP000567293"/>
    </source>
</evidence>
<evidence type="ECO:0000256" key="1">
    <source>
        <dbReference type="SAM" id="MobiDB-lite"/>
    </source>
</evidence>
<accession>A0A7V8NUI8</accession>
<feature type="compositionally biased region" description="Basic and acidic residues" evidence="1">
    <location>
        <begin position="579"/>
        <end position="593"/>
    </location>
</feature>
<evidence type="ECO:0000259" key="2">
    <source>
        <dbReference type="Pfam" id="PF00881"/>
    </source>
</evidence>
<dbReference type="InterPro" id="IPR020051">
    <property type="entry name" value="SagB-type_dehydrogenase"/>
</dbReference>
<evidence type="ECO:0000313" key="3">
    <source>
        <dbReference type="EMBL" id="MBA0087784.1"/>
    </source>
</evidence>
<dbReference type="Proteomes" id="UP000567293">
    <property type="component" value="Unassembled WGS sequence"/>
</dbReference>
<dbReference type="PANTHER" id="PTHR42741:SF3">
    <property type="entry name" value="NITROREDUCTASE FAMILY PROTEIN"/>
    <property type="match status" value="1"/>
</dbReference>
<feature type="region of interest" description="Disordered" evidence="1">
    <location>
        <begin position="564"/>
        <end position="597"/>
    </location>
</feature>
<dbReference type="InterPro" id="IPR000415">
    <property type="entry name" value="Nitroreductase-like"/>
</dbReference>
<dbReference type="InterPro" id="IPR029479">
    <property type="entry name" value="Nitroreductase"/>
</dbReference>